<sequence length="79" mass="9332">MAIQNVKRTNSDYGIYRNASDRKIGEQYQTEKETKRIPDDSKALIRMLPRTLPHAPTHVRVLHFHYHTISYLNSRLPNK</sequence>
<organism evidence="1 2">
    <name type="scientific">Saitoella complicata (strain BCRC 22490 / CBS 7301 / JCM 7358 / NBRC 10748 / NRRL Y-17804)</name>
    <dbReference type="NCBI Taxonomy" id="698492"/>
    <lineage>
        <taxon>Eukaryota</taxon>
        <taxon>Fungi</taxon>
        <taxon>Dikarya</taxon>
        <taxon>Ascomycota</taxon>
        <taxon>Taphrinomycotina</taxon>
        <taxon>Taphrinomycotina incertae sedis</taxon>
        <taxon>Saitoella</taxon>
    </lineage>
</organism>
<evidence type="ECO:0000313" key="2">
    <source>
        <dbReference type="Proteomes" id="UP000033140"/>
    </source>
</evidence>
<dbReference type="Proteomes" id="UP000033140">
    <property type="component" value="Unassembled WGS sequence"/>
</dbReference>
<protein>
    <submittedName>
        <fullName evidence="1">Uncharacterized protein</fullName>
    </submittedName>
</protein>
<proteinExistence type="predicted"/>
<accession>A0A0E9NNT4</accession>
<name>A0A0E9NNT4_SAICN</name>
<dbReference type="EMBL" id="BACD03000048">
    <property type="protein sequence ID" value="GAO51537.1"/>
    <property type="molecule type" value="Genomic_DNA"/>
</dbReference>
<reference evidence="1 2" key="2">
    <citation type="journal article" date="2014" name="J. Gen. Appl. Microbiol.">
        <title>The early diverging ascomycetous budding yeast Saitoella complicata has three histone deacetylases belonging to the Clr6, Hos2, and Rpd3 lineages.</title>
        <authorList>
            <person name="Nishida H."/>
            <person name="Matsumoto T."/>
            <person name="Kondo S."/>
            <person name="Hamamoto M."/>
            <person name="Yoshikawa H."/>
        </authorList>
    </citation>
    <scope>NUCLEOTIDE SEQUENCE [LARGE SCALE GENOMIC DNA]</scope>
    <source>
        <strain evidence="1 2">NRRL Y-17804</strain>
    </source>
</reference>
<reference evidence="1 2" key="3">
    <citation type="journal article" date="2015" name="Genome Announc.">
        <title>Draft Genome Sequence of the Archiascomycetous Yeast Saitoella complicata.</title>
        <authorList>
            <person name="Yamauchi K."/>
            <person name="Kondo S."/>
            <person name="Hamamoto M."/>
            <person name="Takahashi Y."/>
            <person name="Ogura Y."/>
            <person name="Hayashi T."/>
            <person name="Nishida H."/>
        </authorList>
    </citation>
    <scope>NUCLEOTIDE SEQUENCE [LARGE SCALE GENOMIC DNA]</scope>
    <source>
        <strain evidence="1 2">NRRL Y-17804</strain>
    </source>
</reference>
<keyword evidence="2" id="KW-1185">Reference proteome</keyword>
<comment type="caution">
    <text evidence="1">The sequence shown here is derived from an EMBL/GenBank/DDBJ whole genome shotgun (WGS) entry which is preliminary data.</text>
</comment>
<reference evidence="1 2" key="1">
    <citation type="journal article" date="2011" name="J. Gen. Appl. Microbiol.">
        <title>Draft genome sequencing of the enigmatic yeast Saitoella complicata.</title>
        <authorList>
            <person name="Nishida H."/>
            <person name="Hamamoto M."/>
            <person name="Sugiyama J."/>
        </authorList>
    </citation>
    <scope>NUCLEOTIDE SEQUENCE [LARGE SCALE GENOMIC DNA]</scope>
    <source>
        <strain evidence="1 2">NRRL Y-17804</strain>
    </source>
</reference>
<gene>
    <name evidence="1" type="ORF">G7K_5636-t1</name>
</gene>
<evidence type="ECO:0000313" key="1">
    <source>
        <dbReference type="EMBL" id="GAO51537.1"/>
    </source>
</evidence>
<dbReference type="AlphaFoldDB" id="A0A0E9NNT4"/>